<dbReference type="Pfam" id="PF00156">
    <property type="entry name" value="Pribosyltran"/>
    <property type="match status" value="1"/>
</dbReference>
<keyword evidence="11 13" id="KW-0547">Nucleotide-binding</keyword>
<name>A0A2G8KMG6_STIJA</name>
<evidence type="ECO:0000256" key="8">
    <source>
        <dbReference type="ARBA" id="ARBA00022679"/>
    </source>
</evidence>
<comment type="caution">
    <text evidence="15">The sequence shown here is derived from an EMBL/GenBank/DDBJ whole genome shotgun (WGS) entry which is preliminary data.</text>
</comment>
<dbReference type="GO" id="GO:0000287">
    <property type="term" value="F:magnesium ion binding"/>
    <property type="evidence" value="ECO:0007669"/>
    <property type="project" value="TreeGrafter"/>
</dbReference>
<evidence type="ECO:0000256" key="13">
    <source>
        <dbReference type="RuleBase" id="RU364099"/>
    </source>
</evidence>
<evidence type="ECO:0000256" key="9">
    <source>
        <dbReference type="ARBA" id="ARBA00022723"/>
    </source>
</evidence>
<keyword evidence="10 13" id="KW-0660">Purine salvage</keyword>
<organism evidence="15 16">
    <name type="scientific">Stichopus japonicus</name>
    <name type="common">Sea cucumber</name>
    <dbReference type="NCBI Taxonomy" id="307972"/>
    <lineage>
        <taxon>Eukaryota</taxon>
        <taxon>Metazoa</taxon>
        <taxon>Echinodermata</taxon>
        <taxon>Eleutherozoa</taxon>
        <taxon>Echinozoa</taxon>
        <taxon>Holothuroidea</taxon>
        <taxon>Aspidochirotacea</taxon>
        <taxon>Aspidochirotida</taxon>
        <taxon>Stichopodidae</taxon>
        <taxon>Apostichopus</taxon>
    </lineage>
</organism>
<comment type="catalytic activity">
    <reaction evidence="13">
        <text>IMP + diphosphate = hypoxanthine + 5-phospho-alpha-D-ribose 1-diphosphate</text>
        <dbReference type="Rhea" id="RHEA:17973"/>
        <dbReference type="ChEBI" id="CHEBI:17368"/>
        <dbReference type="ChEBI" id="CHEBI:33019"/>
        <dbReference type="ChEBI" id="CHEBI:58017"/>
        <dbReference type="ChEBI" id="CHEBI:58053"/>
        <dbReference type="EC" id="2.4.2.8"/>
    </reaction>
</comment>
<keyword evidence="8 13" id="KW-0808">Transferase</keyword>
<evidence type="ECO:0000256" key="1">
    <source>
        <dbReference type="ARBA" id="ARBA00001946"/>
    </source>
</evidence>
<evidence type="ECO:0000256" key="2">
    <source>
        <dbReference type="ARBA" id="ARBA00004496"/>
    </source>
</evidence>
<feature type="domain" description="Phosphoribosyltransferase" evidence="14">
    <location>
        <begin position="58"/>
        <end position="211"/>
    </location>
</feature>
<keyword evidence="16" id="KW-1185">Reference proteome</keyword>
<keyword evidence="9 13" id="KW-0479">Metal-binding</keyword>
<dbReference type="InterPro" id="IPR029057">
    <property type="entry name" value="PRTase-like"/>
</dbReference>
<dbReference type="GO" id="GO:0000166">
    <property type="term" value="F:nucleotide binding"/>
    <property type="evidence" value="ECO:0007669"/>
    <property type="project" value="UniProtKB-KW"/>
</dbReference>
<dbReference type="InterPro" id="IPR000836">
    <property type="entry name" value="PRTase_dom"/>
</dbReference>
<evidence type="ECO:0000256" key="10">
    <source>
        <dbReference type="ARBA" id="ARBA00022726"/>
    </source>
</evidence>
<dbReference type="NCBIfam" id="TIGR01203">
    <property type="entry name" value="HGPRTase"/>
    <property type="match status" value="1"/>
</dbReference>
<evidence type="ECO:0000259" key="14">
    <source>
        <dbReference type="Pfam" id="PF00156"/>
    </source>
</evidence>
<dbReference type="PANTHER" id="PTHR43340:SF1">
    <property type="entry name" value="HYPOXANTHINE PHOSPHORIBOSYLTRANSFERASE"/>
    <property type="match status" value="1"/>
</dbReference>
<dbReference type="InterPro" id="IPR005904">
    <property type="entry name" value="Hxn_phspho_trans"/>
</dbReference>
<comment type="pathway">
    <text evidence="3 13">Purine metabolism; IMP biosynthesis via salvage pathway; IMP from hypoxanthine: step 1/1.</text>
</comment>
<dbReference type="EC" id="2.4.2.8" evidence="5 13"/>
<dbReference type="GO" id="GO:0046100">
    <property type="term" value="P:hypoxanthine metabolic process"/>
    <property type="evidence" value="ECO:0007669"/>
    <property type="project" value="TreeGrafter"/>
</dbReference>
<dbReference type="Gene3D" id="3.40.50.2020">
    <property type="match status" value="1"/>
</dbReference>
<evidence type="ECO:0000256" key="7">
    <source>
        <dbReference type="ARBA" id="ARBA00022676"/>
    </source>
</evidence>
<evidence type="ECO:0000313" key="15">
    <source>
        <dbReference type="EMBL" id="PIK49191.1"/>
    </source>
</evidence>
<dbReference type="GO" id="GO:0032263">
    <property type="term" value="P:GMP salvage"/>
    <property type="evidence" value="ECO:0007669"/>
    <property type="project" value="TreeGrafter"/>
</dbReference>
<dbReference type="GO" id="GO:0006178">
    <property type="term" value="P:guanine salvage"/>
    <property type="evidence" value="ECO:0007669"/>
    <property type="project" value="TreeGrafter"/>
</dbReference>
<keyword evidence="7 13" id="KW-0328">Glycosyltransferase</keyword>
<dbReference type="GO" id="GO:0004422">
    <property type="term" value="F:hypoxanthine phosphoribosyltransferase activity"/>
    <property type="evidence" value="ECO:0007669"/>
    <property type="project" value="InterPro"/>
</dbReference>
<comment type="cofactor">
    <cofactor evidence="1 13">
        <name>Mg(2+)</name>
        <dbReference type="ChEBI" id="CHEBI:18420"/>
    </cofactor>
</comment>
<dbReference type="STRING" id="307972.A0A2G8KMG6"/>
<reference evidence="15 16" key="1">
    <citation type="journal article" date="2017" name="PLoS Biol.">
        <title>The sea cucumber genome provides insights into morphological evolution and visceral regeneration.</title>
        <authorList>
            <person name="Zhang X."/>
            <person name="Sun L."/>
            <person name="Yuan J."/>
            <person name="Sun Y."/>
            <person name="Gao Y."/>
            <person name="Zhang L."/>
            <person name="Li S."/>
            <person name="Dai H."/>
            <person name="Hamel J.F."/>
            <person name="Liu C."/>
            <person name="Yu Y."/>
            <person name="Liu S."/>
            <person name="Lin W."/>
            <person name="Guo K."/>
            <person name="Jin S."/>
            <person name="Xu P."/>
            <person name="Storey K.B."/>
            <person name="Huan P."/>
            <person name="Zhang T."/>
            <person name="Zhou Y."/>
            <person name="Zhang J."/>
            <person name="Lin C."/>
            <person name="Li X."/>
            <person name="Xing L."/>
            <person name="Huo D."/>
            <person name="Sun M."/>
            <person name="Wang L."/>
            <person name="Mercier A."/>
            <person name="Li F."/>
            <person name="Yang H."/>
            <person name="Xiang J."/>
        </authorList>
    </citation>
    <scope>NUCLEOTIDE SEQUENCE [LARGE SCALE GENOMIC DNA]</scope>
    <source>
        <strain evidence="15">Shaxun</strain>
        <tissue evidence="15">Muscle</tissue>
    </source>
</reference>
<accession>A0A2G8KMG6</accession>
<gene>
    <name evidence="15" type="ORF">BSL78_13921</name>
</gene>
<dbReference type="Proteomes" id="UP000230750">
    <property type="component" value="Unassembled WGS sequence"/>
</dbReference>
<dbReference type="EMBL" id="MRZV01000476">
    <property type="protein sequence ID" value="PIK49191.1"/>
    <property type="molecule type" value="Genomic_DNA"/>
</dbReference>
<evidence type="ECO:0000256" key="12">
    <source>
        <dbReference type="ARBA" id="ARBA00022842"/>
    </source>
</evidence>
<evidence type="ECO:0000256" key="11">
    <source>
        <dbReference type="ARBA" id="ARBA00022741"/>
    </source>
</evidence>
<dbReference type="InterPro" id="IPR050408">
    <property type="entry name" value="HGPRT"/>
</dbReference>
<dbReference type="FunFam" id="3.40.50.2020:FF:000053">
    <property type="entry name" value="Hypoxanthine phosphoribosyltransferase"/>
    <property type="match status" value="1"/>
</dbReference>
<evidence type="ECO:0000256" key="4">
    <source>
        <dbReference type="ARBA" id="ARBA00008391"/>
    </source>
</evidence>
<evidence type="ECO:0000256" key="6">
    <source>
        <dbReference type="ARBA" id="ARBA00022490"/>
    </source>
</evidence>
<dbReference type="UniPathway" id="UPA00591">
    <property type="reaction ID" value="UER00648"/>
</dbReference>
<dbReference type="OrthoDB" id="9449045at2759"/>
<dbReference type="AlphaFoldDB" id="A0A2G8KMG6"/>
<dbReference type="GO" id="GO:0032264">
    <property type="term" value="P:IMP salvage"/>
    <property type="evidence" value="ECO:0007669"/>
    <property type="project" value="UniProtKB-UniPathway"/>
</dbReference>
<dbReference type="SUPFAM" id="SSF53271">
    <property type="entry name" value="PRTase-like"/>
    <property type="match status" value="1"/>
</dbReference>
<evidence type="ECO:0000256" key="5">
    <source>
        <dbReference type="ARBA" id="ARBA00011895"/>
    </source>
</evidence>
<sequence>MFVVYSSIYKCVAAGQLSSTNGTKIDDDFEGYPIDMFCVPKHYYNYVENILIPRGVIADRTERLAKDIWDALGDGRPIVVLCVLKGGYQFCSDLMDYIKAFNRHASKSVPMRVDFIRLKSYENDRSTGEIKVIGGDNLQSLEDKNILIVEDIIDTGNTMMKLLKIVSDHNPKSVKVCSLLVKRTSRSNNYKPDYFGFEVPDKFLVGYALDYNEYYRDLEHICVINEEGKKAFAV</sequence>
<dbReference type="PANTHER" id="PTHR43340">
    <property type="entry name" value="HYPOXANTHINE-GUANINE PHOSPHORIBOSYLTRANSFERASE"/>
    <property type="match status" value="1"/>
</dbReference>
<evidence type="ECO:0000313" key="16">
    <source>
        <dbReference type="Proteomes" id="UP000230750"/>
    </source>
</evidence>
<comment type="similarity">
    <text evidence="4 13">Belongs to the purine/pyrimidine phosphoribosyltransferase family.</text>
</comment>
<dbReference type="GO" id="GO:0006166">
    <property type="term" value="P:purine ribonucleoside salvage"/>
    <property type="evidence" value="ECO:0007669"/>
    <property type="project" value="UniProtKB-KW"/>
</dbReference>
<evidence type="ECO:0000256" key="3">
    <source>
        <dbReference type="ARBA" id="ARBA00004669"/>
    </source>
</evidence>
<protein>
    <recommendedName>
        <fullName evidence="5 13">Hypoxanthine phosphoribosyltransferase</fullName>
        <ecNumber evidence="5 13">2.4.2.8</ecNumber>
    </recommendedName>
</protein>
<keyword evidence="6 13" id="KW-0963">Cytoplasm</keyword>
<proteinExistence type="inferred from homology"/>
<comment type="subcellular location">
    <subcellularLocation>
        <location evidence="2 13">Cytoplasm</location>
    </subcellularLocation>
</comment>
<dbReference type="GO" id="GO:0005829">
    <property type="term" value="C:cytosol"/>
    <property type="evidence" value="ECO:0007669"/>
    <property type="project" value="TreeGrafter"/>
</dbReference>
<dbReference type="CDD" id="cd06223">
    <property type="entry name" value="PRTases_typeI"/>
    <property type="match status" value="1"/>
</dbReference>
<keyword evidence="12 13" id="KW-0460">Magnesium</keyword>